<dbReference type="EMBL" id="FOXR01000009">
    <property type="protein sequence ID" value="SFQ00869.1"/>
    <property type="molecule type" value="Genomic_DNA"/>
</dbReference>
<evidence type="ECO:0000256" key="2">
    <source>
        <dbReference type="SAM" id="Phobius"/>
    </source>
</evidence>
<keyword evidence="2" id="KW-0812">Transmembrane</keyword>
<gene>
    <name evidence="3" type="ORF">SAMN05444406_10935</name>
</gene>
<dbReference type="RefSeq" id="WP_092282213.1">
    <property type="nucleotide sequence ID" value="NZ_FOXR01000009.1"/>
</dbReference>
<keyword evidence="4" id="KW-1185">Reference proteome</keyword>
<evidence type="ECO:0000313" key="3">
    <source>
        <dbReference type="EMBL" id="SFQ00869.1"/>
    </source>
</evidence>
<dbReference type="AlphaFoldDB" id="A0A1I5V070"/>
<accession>A0A1I5V070</accession>
<keyword evidence="2" id="KW-0472">Membrane</keyword>
<organism evidence="3 4">
    <name type="scientific">Caldicoprobacter faecalis</name>
    <dbReference type="NCBI Taxonomy" id="937334"/>
    <lineage>
        <taxon>Bacteria</taxon>
        <taxon>Bacillati</taxon>
        <taxon>Bacillota</taxon>
        <taxon>Clostridia</taxon>
        <taxon>Caldicoprobacterales</taxon>
        <taxon>Caldicoprobacteraceae</taxon>
        <taxon>Caldicoprobacter</taxon>
    </lineage>
</organism>
<dbReference type="OrthoDB" id="1852176at2"/>
<feature type="compositionally biased region" description="Low complexity" evidence="1">
    <location>
        <begin position="53"/>
        <end position="66"/>
    </location>
</feature>
<name>A0A1I5V070_9FIRM</name>
<feature type="compositionally biased region" description="Low complexity" evidence="1">
    <location>
        <begin position="76"/>
        <end position="91"/>
    </location>
</feature>
<evidence type="ECO:0000256" key="1">
    <source>
        <dbReference type="SAM" id="MobiDB-lite"/>
    </source>
</evidence>
<sequence length="265" mass="28692">MSENPKKPVFKRWWFWVVVIVIVIAIASSGGEKETPTSQEQNTENVASKGNTQSEAEQPEQEGSQEGPEESTEAQTVENTETTDTSKTAETTNEETYVNTAKEVELFAGEFIVGENVVPGRYDITSLDGVGNFVVYDGEMPIVNEILTNQAGGQIGVTKIQIDLYEGNRIQISGINKVLLKPAEIALKTTLVSGNHLVGRDVPAGTYIVTAPQGTGNFIVYDGDFPVVNEILGSGDIGVEKIRISIKDGQMIVISGLEKVELQNE</sequence>
<protein>
    <submittedName>
        <fullName evidence="3">Uncharacterized protein</fullName>
    </submittedName>
</protein>
<feature type="transmembrane region" description="Helical" evidence="2">
    <location>
        <begin position="12"/>
        <end position="31"/>
    </location>
</feature>
<proteinExistence type="predicted"/>
<feature type="region of interest" description="Disordered" evidence="1">
    <location>
        <begin position="30"/>
        <end position="97"/>
    </location>
</feature>
<evidence type="ECO:0000313" key="4">
    <source>
        <dbReference type="Proteomes" id="UP000198577"/>
    </source>
</evidence>
<reference evidence="3 4" key="1">
    <citation type="submission" date="2016-10" db="EMBL/GenBank/DDBJ databases">
        <authorList>
            <person name="de Groot N.N."/>
        </authorList>
    </citation>
    <scope>NUCLEOTIDE SEQUENCE [LARGE SCALE GENOMIC DNA]</scope>
    <source>
        <strain evidence="3 4">DSM 20678</strain>
    </source>
</reference>
<dbReference type="Proteomes" id="UP000198577">
    <property type="component" value="Unassembled WGS sequence"/>
</dbReference>
<keyword evidence="2" id="KW-1133">Transmembrane helix</keyword>
<dbReference type="STRING" id="937334.SAMN05444406_10935"/>
<feature type="compositionally biased region" description="Polar residues" evidence="1">
    <location>
        <begin position="36"/>
        <end position="52"/>
    </location>
</feature>